<protein>
    <submittedName>
        <fullName evidence="2">Uncharacterized protein</fullName>
    </submittedName>
</protein>
<keyword evidence="3" id="KW-1185">Reference proteome</keyword>
<reference evidence="2" key="1">
    <citation type="submission" date="2022-08" db="EMBL/GenBank/DDBJ databases">
        <authorList>
            <person name="Gutierrez-Valencia J."/>
        </authorList>
    </citation>
    <scope>NUCLEOTIDE SEQUENCE</scope>
</reference>
<evidence type="ECO:0000313" key="2">
    <source>
        <dbReference type="EMBL" id="CAI0463723.1"/>
    </source>
</evidence>
<dbReference type="AlphaFoldDB" id="A0AAV0NXZ2"/>
<sequence length="105" mass="11917">MHYIYREYKEKTLQRRETKAMGEMGGRNTRPEEGGQGLAGHVRHRRGRSRCVRQGRSQVQRQQGQAQLPRTSSTPLFLDSRRLGLQPHRRLISCCTAAAAAAITT</sequence>
<feature type="compositionally biased region" description="Low complexity" evidence="1">
    <location>
        <begin position="54"/>
        <end position="67"/>
    </location>
</feature>
<name>A0AAV0NXZ2_9ROSI</name>
<feature type="region of interest" description="Disordered" evidence="1">
    <location>
        <begin position="8"/>
        <end position="75"/>
    </location>
</feature>
<accession>A0AAV0NXZ2</accession>
<gene>
    <name evidence="2" type="ORF">LITE_LOCUS35866</name>
</gene>
<evidence type="ECO:0000313" key="3">
    <source>
        <dbReference type="Proteomes" id="UP001154282"/>
    </source>
</evidence>
<dbReference type="EMBL" id="CAMGYJ010000008">
    <property type="protein sequence ID" value="CAI0463723.1"/>
    <property type="molecule type" value="Genomic_DNA"/>
</dbReference>
<evidence type="ECO:0000256" key="1">
    <source>
        <dbReference type="SAM" id="MobiDB-lite"/>
    </source>
</evidence>
<feature type="compositionally biased region" description="Basic residues" evidence="1">
    <location>
        <begin position="41"/>
        <end position="53"/>
    </location>
</feature>
<feature type="compositionally biased region" description="Basic and acidic residues" evidence="1">
    <location>
        <begin position="8"/>
        <end position="20"/>
    </location>
</feature>
<organism evidence="2 3">
    <name type="scientific">Linum tenue</name>
    <dbReference type="NCBI Taxonomy" id="586396"/>
    <lineage>
        <taxon>Eukaryota</taxon>
        <taxon>Viridiplantae</taxon>
        <taxon>Streptophyta</taxon>
        <taxon>Embryophyta</taxon>
        <taxon>Tracheophyta</taxon>
        <taxon>Spermatophyta</taxon>
        <taxon>Magnoliopsida</taxon>
        <taxon>eudicotyledons</taxon>
        <taxon>Gunneridae</taxon>
        <taxon>Pentapetalae</taxon>
        <taxon>rosids</taxon>
        <taxon>fabids</taxon>
        <taxon>Malpighiales</taxon>
        <taxon>Linaceae</taxon>
        <taxon>Linum</taxon>
    </lineage>
</organism>
<comment type="caution">
    <text evidence="2">The sequence shown here is derived from an EMBL/GenBank/DDBJ whole genome shotgun (WGS) entry which is preliminary data.</text>
</comment>
<dbReference type="Proteomes" id="UP001154282">
    <property type="component" value="Unassembled WGS sequence"/>
</dbReference>
<proteinExistence type="predicted"/>